<dbReference type="Pfam" id="PF07501">
    <property type="entry name" value="G5"/>
    <property type="match status" value="1"/>
</dbReference>
<organism evidence="6 7">
    <name type="scientific">Cellulomonas edaphi</name>
    <dbReference type="NCBI Taxonomy" id="3053468"/>
    <lineage>
        <taxon>Bacteria</taxon>
        <taxon>Bacillati</taxon>
        <taxon>Actinomycetota</taxon>
        <taxon>Actinomycetes</taxon>
        <taxon>Micrococcales</taxon>
        <taxon>Cellulomonadaceae</taxon>
        <taxon>Cellulomonas</taxon>
    </lineage>
</organism>
<dbReference type="EMBL" id="JAUCGR010000001">
    <property type="protein sequence ID" value="MDM7830662.1"/>
    <property type="molecule type" value="Genomic_DNA"/>
</dbReference>
<dbReference type="Pfam" id="PF03990">
    <property type="entry name" value="DUF348"/>
    <property type="match status" value="3"/>
</dbReference>
<evidence type="ECO:0000313" key="7">
    <source>
        <dbReference type="Proteomes" id="UP001321453"/>
    </source>
</evidence>
<dbReference type="RefSeq" id="WP_289445823.1">
    <property type="nucleotide sequence ID" value="NZ_JAUCGR010000001.1"/>
</dbReference>
<dbReference type="Gene3D" id="1.10.530.10">
    <property type="match status" value="1"/>
</dbReference>
<keyword evidence="2" id="KW-0732">Signal</keyword>
<dbReference type="InterPro" id="IPR007137">
    <property type="entry name" value="DUF348"/>
</dbReference>
<dbReference type="CDD" id="cd13925">
    <property type="entry name" value="RPF"/>
    <property type="match status" value="1"/>
</dbReference>
<feature type="region of interest" description="Disordered" evidence="4">
    <location>
        <begin position="1"/>
        <end position="29"/>
    </location>
</feature>
<evidence type="ECO:0000256" key="3">
    <source>
        <dbReference type="ARBA" id="ARBA00022801"/>
    </source>
</evidence>
<comment type="similarity">
    <text evidence="1">Belongs to the transglycosylase family. Rpf subfamily.</text>
</comment>
<feature type="region of interest" description="Disordered" evidence="4">
    <location>
        <begin position="301"/>
        <end position="324"/>
    </location>
</feature>
<dbReference type="SMART" id="SM01208">
    <property type="entry name" value="G5"/>
    <property type="match status" value="1"/>
</dbReference>
<evidence type="ECO:0000313" key="6">
    <source>
        <dbReference type="EMBL" id="MDM7830662.1"/>
    </source>
</evidence>
<dbReference type="PROSITE" id="PS51109">
    <property type="entry name" value="G5"/>
    <property type="match status" value="1"/>
</dbReference>
<sequence>MQFTTRILGPFTRKRPSDNEQGDRRSGRRTLPIVAGATVLVLAGGTAAYAQVHKTVQLDVDGQVRNVGTFAGSVDALLADEGVRVGARDAVSATGGLSEGQDVVVRHAHQITVAEDGVHRSVWTTALTADEALDTLAARDASVSLVASRSSGGRADLPLDLVLHGSVDVLVDGKTLTGQDAEASVGQVLGELDVTLAPLDRVSVRQSETGRVEVVVNRVVVAEKTTHKRVGFDSTTKKDASRYEGTKVVTTEGKKGRRTIVTRVTTVDGKVTDRVKLSDKVTRKPVDEVVAIGTKERPVVVVPETTRSSSSSGSGSSSSGPIKAGGKADSLNWAALAACESGGNPRIVSSNGLYHGLYQFSVSTWHAVGGAGVPSQASASEQTARAKMLYNRSGAGQWPVCGKRLFS</sequence>
<dbReference type="Pfam" id="PF06737">
    <property type="entry name" value="Transglycosylas"/>
    <property type="match status" value="1"/>
</dbReference>
<reference evidence="6 7" key="1">
    <citation type="submission" date="2023-06" db="EMBL/GenBank/DDBJ databases">
        <title>Cellulomonas sp. MW9 Whole genome sequence.</title>
        <authorList>
            <person name="Park S."/>
        </authorList>
    </citation>
    <scope>NUCLEOTIDE SEQUENCE [LARGE SCALE GENOMIC DNA]</scope>
    <source>
        <strain evidence="6 7">MW9</strain>
    </source>
</reference>
<gene>
    <name evidence="6" type="ORF">QRT05_04905</name>
</gene>
<keyword evidence="7" id="KW-1185">Reference proteome</keyword>
<keyword evidence="3" id="KW-0378">Hydrolase</keyword>
<dbReference type="SUPFAM" id="SSF53955">
    <property type="entry name" value="Lysozyme-like"/>
    <property type="match status" value="1"/>
</dbReference>
<dbReference type="Proteomes" id="UP001321453">
    <property type="component" value="Unassembled WGS sequence"/>
</dbReference>
<evidence type="ECO:0000256" key="2">
    <source>
        <dbReference type="ARBA" id="ARBA00022729"/>
    </source>
</evidence>
<feature type="compositionally biased region" description="Low complexity" evidence="4">
    <location>
        <begin position="308"/>
        <end position="320"/>
    </location>
</feature>
<accession>A0ABT7S6I6</accession>
<comment type="caution">
    <text evidence="6">The sequence shown here is derived from an EMBL/GenBank/DDBJ whole genome shotgun (WGS) entry which is preliminary data.</text>
</comment>
<dbReference type="InterPro" id="IPR010618">
    <property type="entry name" value="RPF"/>
</dbReference>
<evidence type="ECO:0000256" key="1">
    <source>
        <dbReference type="ARBA" id="ARBA00010830"/>
    </source>
</evidence>
<protein>
    <submittedName>
        <fullName evidence="6">Transglycosylase family protein</fullName>
    </submittedName>
</protein>
<evidence type="ECO:0000259" key="5">
    <source>
        <dbReference type="PROSITE" id="PS51109"/>
    </source>
</evidence>
<dbReference type="Gene3D" id="2.20.230.10">
    <property type="entry name" value="Resuscitation-promoting factor rpfb"/>
    <property type="match status" value="1"/>
</dbReference>
<feature type="domain" description="G5" evidence="5">
    <location>
        <begin position="216"/>
        <end position="296"/>
    </location>
</feature>
<evidence type="ECO:0000256" key="4">
    <source>
        <dbReference type="SAM" id="MobiDB-lite"/>
    </source>
</evidence>
<dbReference type="InterPro" id="IPR023346">
    <property type="entry name" value="Lysozyme-like_dom_sf"/>
</dbReference>
<name>A0ABT7S6I6_9CELL</name>
<proteinExistence type="inferred from homology"/>
<dbReference type="InterPro" id="IPR011098">
    <property type="entry name" value="G5_dom"/>
</dbReference>
<feature type="compositionally biased region" description="Basic and acidic residues" evidence="4">
    <location>
        <begin position="15"/>
        <end position="25"/>
    </location>
</feature>